<dbReference type="PANTHER" id="PTHR10030">
    <property type="entry name" value="ALPHA-L-FUCOSIDASE"/>
    <property type="match status" value="1"/>
</dbReference>
<dbReference type="InterPro" id="IPR057739">
    <property type="entry name" value="Glyco_hydro_29_N"/>
</dbReference>
<dbReference type="Gene3D" id="3.20.20.80">
    <property type="entry name" value="Glycosidases"/>
    <property type="match status" value="1"/>
</dbReference>
<feature type="domain" description="Alpha-L-fucosidase C-terminal" evidence="8">
    <location>
        <begin position="358"/>
        <end position="452"/>
    </location>
</feature>
<dbReference type="PANTHER" id="PTHR10030:SF37">
    <property type="entry name" value="ALPHA-L-FUCOSIDASE-RELATED"/>
    <property type="match status" value="1"/>
</dbReference>
<evidence type="ECO:0000256" key="4">
    <source>
        <dbReference type="ARBA" id="ARBA00022729"/>
    </source>
</evidence>
<dbReference type="EMBL" id="LAZR01003681">
    <property type="protein sequence ID" value="KKN15754.1"/>
    <property type="molecule type" value="Genomic_DNA"/>
</dbReference>
<dbReference type="AlphaFoldDB" id="A0A0F9NCP9"/>
<dbReference type="GO" id="GO:0016139">
    <property type="term" value="P:glycoside catabolic process"/>
    <property type="evidence" value="ECO:0007669"/>
    <property type="project" value="TreeGrafter"/>
</dbReference>
<dbReference type="SMART" id="SM00812">
    <property type="entry name" value="Alpha_L_fucos"/>
    <property type="match status" value="1"/>
</dbReference>
<evidence type="ECO:0000256" key="1">
    <source>
        <dbReference type="ARBA" id="ARBA00004071"/>
    </source>
</evidence>
<keyword evidence="4" id="KW-0732">Signal</keyword>
<evidence type="ECO:0000259" key="8">
    <source>
        <dbReference type="Pfam" id="PF16757"/>
    </source>
</evidence>
<dbReference type="GO" id="GO:0004560">
    <property type="term" value="F:alpha-L-fucosidase activity"/>
    <property type="evidence" value="ECO:0007669"/>
    <property type="project" value="InterPro"/>
</dbReference>
<dbReference type="InterPro" id="IPR000933">
    <property type="entry name" value="Glyco_hydro_29"/>
</dbReference>
<evidence type="ECO:0000313" key="9">
    <source>
        <dbReference type="EMBL" id="KKN15754.1"/>
    </source>
</evidence>
<dbReference type="InterPro" id="IPR013780">
    <property type="entry name" value="Glyco_hydro_b"/>
</dbReference>
<evidence type="ECO:0000256" key="2">
    <source>
        <dbReference type="ARBA" id="ARBA00007951"/>
    </source>
</evidence>
<dbReference type="InterPro" id="IPR017853">
    <property type="entry name" value="GH"/>
</dbReference>
<dbReference type="PIRSF" id="PIRSF001092">
    <property type="entry name" value="Alpha-L-fucosidase"/>
    <property type="match status" value="1"/>
</dbReference>
<proteinExistence type="inferred from homology"/>
<comment type="caution">
    <text evidence="9">The sequence shown here is derived from an EMBL/GenBank/DDBJ whole genome shotgun (WGS) entry which is preliminary data.</text>
</comment>
<evidence type="ECO:0000256" key="6">
    <source>
        <dbReference type="ARBA" id="ARBA00023295"/>
    </source>
</evidence>
<dbReference type="SUPFAM" id="SSF51445">
    <property type="entry name" value="(Trans)glycosidases"/>
    <property type="match status" value="1"/>
</dbReference>
<keyword evidence="5" id="KW-0378">Hydrolase</keyword>
<dbReference type="GO" id="GO:0005764">
    <property type="term" value="C:lysosome"/>
    <property type="evidence" value="ECO:0007669"/>
    <property type="project" value="TreeGrafter"/>
</dbReference>
<evidence type="ECO:0000256" key="5">
    <source>
        <dbReference type="ARBA" id="ARBA00022801"/>
    </source>
</evidence>
<comment type="similarity">
    <text evidence="2">Belongs to the glycosyl hydrolase 29 family.</text>
</comment>
<evidence type="ECO:0000256" key="3">
    <source>
        <dbReference type="ARBA" id="ARBA00012662"/>
    </source>
</evidence>
<dbReference type="Pfam" id="PF01120">
    <property type="entry name" value="Alpha_L_fucos"/>
    <property type="match status" value="1"/>
</dbReference>
<organism evidence="9">
    <name type="scientific">marine sediment metagenome</name>
    <dbReference type="NCBI Taxonomy" id="412755"/>
    <lineage>
        <taxon>unclassified sequences</taxon>
        <taxon>metagenomes</taxon>
        <taxon>ecological metagenomes</taxon>
    </lineage>
</organism>
<sequence length="454" mass="52865">PKMAKNGTWYGHAMYLEGTPQNKHHTKTYGHPSEFGYKDLIHLFTAEKFDPEEWAKLFKQVGAKFAGPVCIHHDGFAMWDSKVTKWNAAQMGPKRDTVGEMEKAIRKQGLKFMVAFHHAENHWFFPHWKKEYDTSNPEYSGLYGPIHDEDSKINLQWRWTRQAKPSKEYLDNWKAKIIEVLDNYKPDLIWFDFGLGKLPDKYKREMLAYYFNKAEEWGREVAVTYKRRNLPPSVGILDYELGRADKLTYFKWITDSSVDDQGAWSYVKDVGYKSGDTLVHNLVDRVSKNGYLLMNFGPKANGEIPEPARNCLLQIGKWLEVNGEAIYNITPWFKAGEGKTKLARGGMFSESSEVKYTAKDIRFTVKDNTIFAITLGWPGEEFKIKTLRKSYRKILRAHEAINFYNLMDESDIKFIKMLGVDKELEWVLTDFGLKIKTPNEKPCEHAYVFKIKLN</sequence>
<keyword evidence="6" id="KW-0326">Glycosidase</keyword>
<reference evidence="9" key="1">
    <citation type="journal article" date="2015" name="Nature">
        <title>Complex archaea that bridge the gap between prokaryotes and eukaryotes.</title>
        <authorList>
            <person name="Spang A."/>
            <person name="Saw J.H."/>
            <person name="Jorgensen S.L."/>
            <person name="Zaremba-Niedzwiedzka K."/>
            <person name="Martijn J."/>
            <person name="Lind A.E."/>
            <person name="van Eijk R."/>
            <person name="Schleper C."/>
            <person name="Guy L."/>
            <person name="Ettema T.J."/>
        </authorList>
    </citation>
    <scope>NUCLEOTIDE SEQUENCE</scope>
</reference>
<comment type="function">
    <text evidence="1">Alpha-L-fucosidase is responsible for hydrolyzing the alpha-1,6-linked fucose joined to the reducing-end N-acetylglucosamine of the carbohydrate moieties of glycoproteins.</text>
</comment>
<dbReference type="Pfam" id="PF16757">
    <property type="entry name" value="Fucosidase_C"/>
    <property type="match status" value="1"/>
</dbReference>
<dbReference type="GO" id="GO:0006004">
    <property type="term" value="P:fucose metabolic process"/>
    <property type="evidence" value="ECO:0007669"/>
    <property type="project" value="InterPro"/>
</dbReference>
<accession>A0A0F9NCP9</accession>
<gene>
    <name evidence="9" type="ORF">LCGC14_0982870</name>
</gene>
<protein>
    <recommendedName>
        <fullName evidence="3">alpha-L-fucosidase</fullName>
        <ecNumber evidence="3">3.2.1.51</ecNumber>
    </recommendedName>
</protein>
<feature type="non-terminal residue" evidence="9">
    <location>
        <position position="1"/>
    </location>
</feature>
<evidence type="ECO:0000259" key="7">
    <source>
        <dbReference type="Pfam" id="PF01120"/>
    </source>
</evidence>
<dbReference type="InterPro" id="IPR016286">
    <property type="entry name" value="FUC_metazoa-typ"/>
</dbReference>
<dbReference type="Gene3D" id="2.60.40.1180">
    <property type="entry name" value="Golgi alpha-mannosidase II"/>
    <property type="match status" value="1"/>
</dbReference>
<dbReference type="InterPro" id="IPR031919">
    <property type="entry name" value="Fucosidase_C"/>
</dbReference>
<feature type="domain" description="Glycoside hydrolase family 29 N-terminal" evidence="7">
    <location>
        <begin position="5"/>
        <end position="324"/>
    </location>
</feature>
<name>A0A0F9NCP9_9ZZZZ</name>
<dbReference type="EC" id="3.2.1.51" evidence="3"/>